<proteinExistence type="predicted"/>
<dbReference type="Pfam" id="PF07727">
    <property type="entry name" value="RVT_2"/>
    <property type="match status" value="1"/>
</dbReference>
<dbReference type="InterPro" id="IPR012337">
    <property type="entry name" value="RNaseH-like_sf"/>
</dbReference>
<dbReference type="PROSITE" id="PS50994">
    <property type="entry name" value="INTEGRASE"/>
    <property type="match status" value="1"/>
</dbReference>
<dbReference type="InterPro" id="IPR001584">
    <property type="entry name" value="Integrase_cat-core"/>
</dbReference>
<dbReference type="EMBL" id="JARYMX010000004">
    <property type="protein sequence ID" value="KAJ9551582.1"/>
    <property type="molecule type" value="Genomic_DNA"/>
</dbReference>
<dbReference type="Pfam" id="PF00646">
    <property type="entry name" value="F-box"/>
    <property type="match status" value="1"/>
</dbReference>
<dbReference type="InterPro" id="IPR013103">
    <property type="entry name" value="RVT_2"/>
</dbReference>
<dbReference type="NCBIfam" id="TIGR01640">
    <property type="entry name" value="F_box_assoc_1"/>
    <property type="match status" value="1"/>
</dbReference>
<dbReference type="PROSITE" id="PS50181">
    <property type="entry name" value="FBOX"/>
    <property type="match status" value="1"/>
</dbReference>
<feature type="domain" description="F-box" evidence="3">
    <location>
        <begin position="1"/>
        <end position="43"/>
    </location>
</feature>
<dbReference type="SUPFAM" id="SSF53098">
    <property type="entry name" value="Ribonuclease H-like"/>
    <property type="match status" value="1"/>
</dbReference>
<evidence type="ECO:0000256" key="1">
    <source>
        <dbReference type="ARBA" id="ARBA00022750"/>
    </source>
</evidence>
<evidence type="ECO:0000259" key="3">
    <source>
        <dbReference type="PROSITE" id="PS50181"/>
    </source>
</evidence>
<dbReference type="Gene3D" id="1.20.1280.50">
    <property type="match status" value="1"/>
</dbReference>
<dbReference type="PANTHER" id="PTHR11439">
    <property type="entry name" value="GAG-POL-RELATED RETROTRANSPOSON"/>
    <property type="match status" value="1"/>
</dbReference>
<dbReference type="SUPFAM" id="SSF81383">
    <property type="entry name" value="F-box domain"/>
    <property type="match status" value="1"/>
</dbReference>
<feature type="compositionally biased region" description="Polar residues" evidence="2">
    <location>
        <begin position="1077"/>
        <end position="1096"/>
    </location>
</feature>
<accession>A0AA38W940</accession>
<dbReference type="CDD" id="cd22157">
    <property type="entry name" value="F-box_AtFBW1-like"/>
    <property type="match status" value="1"/>
</dbReference>
<evidence type="ECO:0000256" key="2">
    <source>
        <dbReference type="SAM" id="MobiDB-lite"/>
    </source>
</evidence>
<dbReference type="GO" id="GO:0003676">
    <property type="term" value="F:nucleic acid binding"/>
    <property type="evidence" value="ECO:0007669"/>
    <property type="project" value="InterPro"/>
</dbReference>
<dbReference type="InterPro" id="IPR036047">
    <property type="entry name" value="F-box-like_dom_sf"/>
</dbReference>
<dbReference type="SMART" id="SM00256">
    <property type="entry name" value="FBOX"/>
    <property type="match status" value="1"/>
</dbReference>
<evidence type="ECO:0008006" key="7">
    <source>
        <dbReference type="Google" id="ProtNLM"/>
    </source>
</evidence>
<feature type="region of interest" description="Disordered" evidence="2">
    <location>
        <begin position="1051"/>
        <end position="1112"/>
    </location>
</feature>
<dbReference type="CDD" id="cd09272">
    <property type="entry name" value="RNase_HI_RT_Ty1"/>
    <property type="match status" value="1"/>
</dbReference>
<gene>
    <name evidence="5" type="ORF">OSB04_015627</name>
</gene>
<evidence type="ECO:0000259" key="4">
    <source>
        <dbReference type="PROSITE" id="PS50994"/>
    </source>
</evidence>
<feature type="region of interest" description="Disordered" evidence="2">
    <location>
        <begin position="578"/>
        <end position="621"/>
    </location>
</feature>
<dbReference type="InterPro" id="IPR057670">
    <property type="entry name" value="SH3_retrovirus"/>
</dbReference>
<evidence type="ECO:0000313" key="6">
    <source>
        <dbReference type="Proteomes" id="UP001172457"/>
    </source>
</evidence>
<dbReference type="InterPro" id="IPR043502">
    <property type="entry name" value="DNA/RNA_pol_sf"/>
</dbReference>
<keyword evidence="1" id="KW-0064">Aspartyl protease</keyword>
<dbReference type="GO" id="GO:0015074">
    <property type="term" value="P:DNA integration"/>
    <property type="evidence" value="ECO:0007669"/>
    <property type="project" value="InterPro"/>
</dbReference>
<feature type="domain" description="Integrase catalytic" evidence="4">
    <location>
        <begin position="777"/>
        <end position="950"/>
    </location>
</feature>
<organism evidence="5 6">
    <name type="scientific">Centaurea solstitialis</name>
    <name type="common">yellow star-thistle</name>
    <dbReference type="NCBI Taxonomy" id="347529"/>
    <lineage>
        <taxon>Eukaryota</taxon>
        <taxon>Viridiplantae</taxon>
        <taxon>Streptophyta</taxon>
        <taxon>Embryophyta</taxon>
        <taxon>Tracheophyta</taxon>
        <taxon>Spermatophyta</taxon>
        <taxon>Magnoliopsida</taxon>
        <taxon>eudicotyledons</taxon>
        <taxon>Gunneridae</taxon>
        <taxon>Pentapetalae</taxon>
        <taxon>asterids</taxon>
        <taxon>campanulids</taxon>
        <taxon>Asterales</taxon>
        <taxon>Asteraceae</taxon>
        <taxon>Carduoideae</taxon>
        <taxon>Cardueae</taxon>
        <taxon>Centaureinae</taxon>
        <taxon>Centaurea</taxon>
    </lineage>
</organism>
<dbReference type="Pfam" id="PF14223">
    <property type="entry name" value="Retrotran_gag_2"/>
    <property type="match status" value="1"/>
</dbReference>
<dbReference type="GO" id="GO:0004190">
    <property type="term" value="F:aspartic-type endopeptidase activity"/>
    <property type="evidence" value="ECO:0007669"/>
    <property type="project" value="UniProtKB-KW"/>
</dbReference>
<dbReference type="SUPFAM" id="SSF56672">
    <property type="entry name" value="DNA/RNA polymerases"/>
    <property type="match status" value="1"/>
</dbReference>
<keyword evidence="1" id="KW-0645">Protease</keyword>
<dbReference type="InterPro" id="IPR036397">
    <property type="entry name" value="RNaseH_sf"/>
</dbReference>
<keyword evidence="6" id="KW-1185">Reference proteome</keyword>
<dbReference type="Pfam" id="PF22936">
    <property type="entry name" value="Pol_BBD"/>
    <property type="match status" value="1"/>
</dbReference>
<feature type="compositionally biased region" description="Low complexity" evidence="2">
    <location>
        <begin position="610"/>
        <end position="621"/>
    </location>
</feature>
<dbReference type="InterPro" id="IPR017451">
    <property type="entry name" value="F-box-assoc_interact_dom"/>
</dbReference>
<name>A0AA38W940_9ASTR</name>
<dbReference type="InterPro" id="IPR054722">
    <property type="entry name" value="PolX-like_BBD"/>
</dbReference>
<protein>
    <recommendedName>
        <fullName evidence="7">Polyprotein</fullName>
    </recommendedName>
</protein>
<keyword evidence="1" id="KW-0378">Hydrolase</keyword>
<dbReference type="Proteomes" id="UP001172457">
    <property type="component" value="Chromosome 4"/>
</dbReference>
<dbReference type="Pfam" id="PF25597">
    <property type="entry name" value="SH3_retrovirus"/>
    <property type="match status" value="1"/>
</dbReference>
<sequence length="1782" mass="201802">MEELPAELKIDILLRLPVKTIIHCKLVCKKWRDLVSDSSFVNLHLSKSHPTGLVIHRCKDYEDPGTLEWVEIEDKVDHHRLHYHRPLSVDLKHNLASVLPKSGISHVGSVNVSSPTGEYKVVQAFQRRMLPKADKPSWMNVLEANVYTLGTCHWRSLDPIPVTYGVTEFHHLCGTFLNNYCHWIVSDNQICTFDLDKETFQLFPSPPPACVKENRLLHVRLAMLKGCLCKLETYNSHFTIWVMKDYGIKNSWHKEVVIRREICVDLGWPLYKPIHPVAGLKDGSILIVFENKLCVFDPRSGTVEDTKMFFDRNLRGLAYRPSFLKLQHFELERVHTFYSFQPYMVSELRSSSSSTNSLIMANNGNTIPNSYEPSKPFVLINFSNVIKLTPTNYISWKSQIQAILFGHDLLNFVDGTHSCPPETITTDSKTTSNPAFQTWQRQDKLIFGSLLRTLSPTIVPLVAHATTTHAAWTTLATTYANPSRGHLLQIKDRLDTLSKTTQTVTEYMQSIKACTDELSFMGKPMDNEDIIAKVLKGLDYDSYKPVVDAVRARDSLISFEALHEKLINHEISLKNQNPPSSFPASVHAATYRPNHPRGHSRNIITSGLLPSPNTTPNSRPSKPYLGKCQWCRHTGHVVSQCPIFKQLFPHIVFPTSPIGPNPSHASRHTNRRPQTTFTPQANVATFANSSSTSWLMDSGATHHVTNDLENLALHAPYDGSDDLIIGDGSSLPISHTGSFSHPTHDKILKFSNVLFVPSISRNILSVYQFCIENNAYVEFSPISFSVKDRSMGLTLLQDVWTAPIISYDNFKYYVIFVDHFTKYIWFYPLKRKSDTALTFQRFRALVEKFFNRPIIQLFSDNGGEYLKLTPHLLNNGISHLTTPPHTPEHNGYAERRHRHIVETGLTLLSHANLPRNFWPHAFTTATYLINRLPTPTLQNSSPYLTLFNTTPNYTKLRSFGCLCYPWLKPYNAHKMDPKSTPCIFVGYSPTQSAYHCLDPKTNKVYTSRHVKFVESQFPYSTLCSTSTYSPNLTTHEWCTLSLPLICHTNQAPQPSMSTNQPNPITTSPPPTPLSSQHLAETSPSCSPIQPTPHNQISSPSSSSFPPSPLPPTRTIITRLTNNIIKPNPKYINHVSLSPPHAPTSVIKALKDPTWRNAMQLEFDALIRNNTWELDPPHTSQNVIGSKWVFRIKYNPDGSIERCKARLVAKGFHQRPGIDYSETFSPVIKPTTIRLVLSLAVCRGWSLRQLNINNAFLQGTLNEHVYMSQPTGFVDKDNPTHVCKLNKAIYGLKQAPRAWYTELKTFLLSSGFRNSISDPSLFLYQHGDATIYLLVYVDDIIVTGPSPFHLNKFINTLAARFSLKDLGPLSYFLGIEVIPNTHGLFLNQTKYLHDLLVKYHMHDSKPVSTPLALNPPLSSRTTSPIQNHTDYRAILGSLQYLSFTRPDVAYAVNKLSQYMQCPSNDHWLALKRLLRYLNGTSHYGIQLYSQSPIRLHAFTDADWARDTDNYISTTGYLVYLGRNPISWSSKKQRTVARSSTEAEFRAIADTTAEVLWLRYLLTELGISLPQQPAIYCDNLGATHYSANPVFHSRMKHLALAFHFVREQVQLGTIRVQHIPGDDQLHLKDGSILVVYREDKLVADFPRSKTIKDTNFSIATSPELLIVPTLLNSRTSIQKEFIPSKGLSGFEISQTYDFEIPKKVARISREFVGIMRRGGRLWLQIGEAYGGSGCRSVKLMAVVVADRWLRMMMKMIGGDRVVLVADDRVVLLQMMMKMTGGCKC</sequence>
<evidence type="ECO:0000313" key="5">
    <source>
        <dbReference type="EMBL" id="KAJ9551582.1"/>
    </source>
</evidence>
<reference evidence="5" key="1">
    <citation type="submission" date="2023-03" db="EMBL/GenBank/DDBJ databases">
        <title>Chromosome-scale reference genome and RAD-based genetic map of yellow starthistle (Centaurea solstitialis) reveal putative structural variation and QTLs associated with invader traits.</title>
        <authorList>
            <person name="Reatini B."/>
            <person name="Cang F.A."/>
            <person name="Jiang Q."/>
            <person name="Mckibben M.T.W."/>
            <person name="Barker M.S."/>
            <person name="Rieseberg L.H."/>
            <person name="Dlugosch K.M."/>
        </authorList>
    </citation>
    <scope>NUCLEOTIDE SEQUENCE</scope>
    <source>
        <strain evidence="5">CAN-66</strain>
        <tissue evidence="5">Leaf</tissue>
    </source>
</reference>
<dbReference type="InterPro" id="IPR001810">
    <property type="entry name" value="F-box_dom"/>
</dbReference>
<comment type="caution">
    <text evidence="5">The sequence shown here is derived from an EMBL/GenBank/DDBJ whole genome shotgun (WGS) entry which is preliminary data.</text>
</comment>
<dbReference type="Gene3D" id="3.30.420.10">
    <property type="entry name" value="Ribonuclease H-like superfamily/Ribonuclease H"/>
    <property type="match status" value="1"/>
</dbReference>
<dbReference type="PANTHER" id="PTHR11439:SF463">
    <property type="entry name" value="REVERSE TRANSCRIPTASE TY1_COPIA-TYPE DOMAIN-CONTAINING PROTEIN"/>
    <property type="match status" value="1"/>
</dbReference>